<dbReference type="GO" id="GO:0009277">
    <property type="term" value="C:fungal-type cell wall"/>
    <property type="evidence" value="ECO:0007669"/>
    <property type="project" value="TreeGrafter"/>
</dbReference>
<dbReference type="PANTHER" id="PTHR10963">
    <property type="entry name" value="GLYCOSYL HYDROLASE-RELATED"/>
    <property type="match status" value="1"/>
</dbReference>
<sequence length="584" mass="59386">MNPYSFTKLAVARFMLLSTLATAGAVSATCNPLDSTCDPVPALGGSLNTDFTTGASSRYDPTLAVNKISYGDNGVDFEISASGDNPSIDSDFYIMFGHIEFVAQAAPGVGIVSSMVLISDDNDEIDIEWLGGDGTQVQSNYFSKGDTSTYDRGAFHEIASPQTNFYTYAIDWTSERTIWYVNGAAVRTLTNPGTGYYPQSPMKVRFGSWAGGDSSNAPGTIEWAGGATDYSAGPFHFYVKSLNVQDYSTGTAYKFTDQSGSWTAVEAVDGAVNGNLDGSAPAQSQSISSESASPSTSTSSVSSSETPASSTEPATSTEVVTSTVPSTSEAASSTEPATSTLLVSSTESSSSEAASSSEPATSTLFVSSTESSSSEPASTTEPATSTLIVSSTESSSSEAASSTEPATSTLFVSSTESSSSEAASSSEPATSTEIVSSTESSSVEPSSTVEVSSSATPSSSVVSPTSTVGIPSSTVSVPVITTSTVEPSVNTPSTVAVIPSSSVSNGISSVIVEKTSTSTVVAHPTTSKAASSQAATATLSTVYNSSISQVTQTGSIPQVNGASHYTGASFMAFAGFVLASLLVI</sequence>
<evidence type="ECO:0000256" key="3">
    <source>
        <dbReference type="SAM" id="MobiDB-lite"/>
    </source>
</evidence>
<feature type="signal peptide" evidence="4">
    <location>
        <begin position="1"/>
        <end position="25"/>
    </location>
</feature>
<dbReference type="Gene3D" id="2.60.120.200">
    <property type="match status" value="1"/>
</dbReference>
<accession>A0A0J9XEG8</accession>
<dbReference type="GO" id="GO:0008843">
    <property type="term" value="F:endochitinase activity"/>
    <property type="evidence" value="ECO:0007669"/>
    <property type="project" value="UniProtKB-EC"/>
</dbReference>
<gene>
    <name evidence="6" type="ORF">BN980_GECA10s02595g</name>
</gene>
<dbReference type="InterPro" id="IPR013320">
    <property type="entry name" value="ConA-like_dom_sf"/>
</dbReference>
<dbReference type="InterPro" id="IPR000757">
    <property type="entry name" value="Beta-glucanase-like"/>
</dbReference>
<name>A0A0J9XEG8_GEOCN</name>
<dbReference type="Proteomes" id="UP000242525">
    <property type="component" value="Unassembled WGS sequence"/>
</dbReference>
<dbReference type="PANTHER" id="PTHR10963:SF68">
    <property type="entry name" value="GLYCOSIDASE CRH1-RELATED"/>
    <property type="match status" value="1"/>
</dbReference>
<dbReference type="GO" id="GO:0016757">
    <property type="term" value="F:glycosyltransferase activity"/>
    <property type="evidence" value="ECO:0007669"/>
    <property type="project" value="UniProtKB-KW"/>
</dbReference>
<dbReference type="PROSITE" id="PS51762">
    <property type="entry name" value="GH16_2"/>
    <property type="match status" value="1"/>
</dbReference>
<feature type="active site" description="Proton donor" evidence="1">
    <location>
        <position position="128"/>
    </location>
</feature>
<comment type="caution">
    <text evidence="6">The sequence shown here is derived from an EMBL/GenBank/DDBJ whole genome shotgun (WGS) entry which is preliminary data.</text>
</comment>
<keyword evidence="4" id="KW-0732">Signal</keyword>
<dbReference type="SUPFAM" id="SSF49899">
    <property type="entry name" value="Concanavalin A-like lectins/glucanases"/>
    <property type="match status" value="1"/>
</dbReference>
<evidence type="ECO:0000313" key="7">
    <source>
        <dbReference type="Proteomes" id="UP000242525"/>
    </source>
</evidence>
<keyword evidence="2" id="KW-1015">Disulfide bond</keyword>
<feature type="chain" id="PRO_5005325874" evidence="4">
    <location>
        <begin position="26"/>
        <end position="584"/>
    </location>
</feature>
<dbReference type="GO" id="GO:0098552">
    <property type="term" value="C:side of membrane"/>
    <property type="evidence" value="ECO:0007669"/>
    <property type="project" value="UniProtKB-KW"/>
</dbReference>
<dbReference type="AlphaFoldDB" id="A0A0J9XEG8"/>
<organism evidence="6 7">
    <name type="scientific">Geotrichum candidum</name>
    <name type="common">Oospora lactis</name>
    <name type="synonym">Dipodascus geotrichum</name>
    <dbReference type="NCBI Taxonomy" id="1173061"/>
    <lineage>
        <taxon>Eukaryota</taxon>
        <taxon>Fungi</taxon>
        <taxon>Dikarya</taxon>
        <taxon>Ascomycota</taxon>
        <taxon>Saccharomycotina</taxon>
        <taxon>Dipodascomycetes</taxon>
        <taxon>Dipodascales</taxon>
        <taxon>Dipodascaceae</taxon>
        <taxon>Geotrichum</taxon>
    </lineage>
</organism>
<reference evidence="6" key="1">
    <citation type="submission" date="2014-03" db="EMBL/GenBank/DDBJ databases">
        <authorList>
            <person name="Casaregola S."/>
        </authorList>
    </citation>
    <scope>NUCLEOTIDE SEQUENCE [LARGE SCALE GENOMIC DNA]</scope>
    <source>
        <strain evidence="6">CLIB 918</strain>
    </source>
</reference>
<feature type="compositionally biased region" description="Low complexity" evidence="3">
    <location>
        <begin position="279"/>
        <end position="468"/>
    </location>
</feature>
<dbReference type="InterPro" id="IPR050546">
    <property type="entry name" value="Glycosyl_Hydrlase_16"/>
</dbReference>
<feature type="active site" description="Nucleophile" evidence="1">
    <location>
        <position position="124"/>
    </location>
</feature>
<feature type="region of interest" description="Disordered" evidence="3">
    <location>
        <begin position="274"/>
        <end position="468"/>
    </location>
</feature>
<evidence type="ECO:0000313" key="6">
    <source>
        <dbReference type="EMBL" id="CDO55275.1"/>
    </source>
</evidence>
<feature type="disulfide bond" evidence="2">
    <location>
        <begin position="30"/>
        <end position="37"/>
    </location>
</feature>
<dbReference type="Pfam" id="PF00722">
    <property type="entry name" value="Glyco_hydro_16"/>
    <property type="match status" value="1"/>
</dbReference>
<protein>
    <submittedName>
        <fullName evidence="6">Similar to Saccharomyces cerevisiae YGR189C CRH1 Chitin transglycosylase that functions in the transfer of chitin to beta(1-6) and beta(1-3) glucans in the cell wall</fullName>
    </submittedName>
</protein>
<dbReference type="GO" id="GO:0031505">
    <property type="term" value="P:fungal-type cell wall organization"/>
    <property type="evidence" value="ECO:0007669"/>
    <property type="project" value="UniProtKB-ARBA"/>
</dbReference>
<dbReference type="STRING" id="1173061.A0A0J9XEG8"/>
<evidence type="ECO:0000259" key="5">
    <source>
        <dbReference type="PROSITE" id="PS51762"/>
    </source>
</evidence>
<evidence type="ECO:0000256" key="4">
    <source>
        <dbReference type="SAM" id="SignalP"/>
    </source>
</evidence>
<dbReference type="CDD" id="cd02183">
    <property type="entry name" value="GH16_fungal_CRH1_transglycosylase"/>
    <property type="match status" value="1"/>
</dbReference>
<keyword evidence="7" id="KW-1185">Reference proteome</keyword>
<dbReference type="GO" id="GO:0005975">
    <property type="term" value="P:carbohydrate metabolic process"/>
    <property type="evidence" value="ECO:0007669"/>
    <property type="project" value="InterPro"/>
</dbReference>
<dbReference type="OrthoDB" id="4781at2759"/>
<evidence type="ECO:0000256" key="1">
    <source>
        <dbReference type="PIRSR" id="PIRSR037299-1"/>
    </source>
</evidence>
<dbReference type="EMBL" id="CCBN010000010">
    <property type="protein sequence ID" value="CDO55275.1"/>
    <property type="molecule type" value="Genomic_DNA"/>
</dbReference>
<feature type="domain" description="GH16" evidence="5">
    <location>
        <begin position="33"/>
        <end position="232"/>
    </location>
</feature>
<proteinExistence type="predicted"/>
<evidence type="ECO:0000256" key="2">
    <source>
        <dbReference type="PIRSR" id="PIRSR037299-2"/>
    </source>
</evidence>